<keyword evidence="1" id="KW-0812">Transmembrane</keyword>
<name>A0A8F6YE55_9RHOB</name>
<feature type="transmembrane region" description="Helical" evidence="1">
    <location>
        <begin position="40"/>
        <end position="59"/>
    </location>
</feature>
<sequence>MSETVVGTLVVLGTLYLVCGLFLLWAWFSVDYRLARLLRWGAITPALWLTLCFAVMLFLGESCTGNWLYGFIDCPWIDPDTADWLISLGFLNFAFATLYALGLFLVALVSEIILRRRRRR</sequence>
<dbReference type="Proteomes" id="UP000825009">
    <property type="component" value="Chromosome"/>
</dbReference>
<keyword evidence="1" id="KW-0472">Membrane</keyword>
<protein>
    <submittedName>
        <fullName evidence="2">Uncharacterized protein</fullName>
    </submittedName>
</protein>
<organism evidence="2 3">
    <name type="scientific">Gymnodinialimonas ceratoperidinii</name>
    <dbReference type="NCBI Taxonomy" id="2856823"/>
    <lineage>
        <taxon>Bacteria</taxon>
        <taxon>Pseudomonadati</taxon>
        <taxon>Pseudomonadota</taxon>
        <taxon>Alphaproteobacteria</taxon>
        <taxon>Rhodobacterales</taxon>
        <taxon>Paracoccaceae</taxon>
        <taxon>Gymnodinialimonas</taxon>
    </lineage>
</organism>
<dbReference type="EMBL" id="CP079194">
    <property type="protein sequence ID" value="QXT41230.1"/>
    <property type="molecule type" value="Genomic_DNA"/>
</dbReference>
<accession>A0A8F6YE55</accession>
<proteinExistence type="predicted"/>
<dbReference type="KEGG" id="gce:KYE46_08480"/>
<keyword evidence="3" id="KW-1185">Reference proteome</keyword>
<evidence type="ECO:0000256" key="1">
    <source>
        <dbReference type="SAM" id="Phobius"/>
    </source>
</evidence>
<dbReference type="AlphaFoldDB" id="A0A8F6YE55"/>
<evidence type="ECO:0000313" key="2">
    <source>
        <dbReference type="EMBL" id="QXT41230.1"/>
    </source>
</evidence>
<feature type="transmembrane region" description="Helical" evidence="1">
    <location>
        <begin position="6"/>
        <end position="28"/>
    </location>
</feature>
<keyword evidence="1" id="KW-1133">Transmembrane helix</keyword>
<feature type="transmembrane region" description="Helical" evidence="1">
    <location>
        <begin position="93"/>
        <end position="114"/>
    </location>
</feature>
<reference evidence="2 3" key="1">
    <citation type="submission" date="2021-07" db="EMBL/GenBank/DDBJ databases">
        <title>A novel Jannaschia species isolated from marine dinoflagellate Ceratoperidinium margalefii.</title>
        <authorList>
            <person name="Jiang Y."/>
            <person name="Li Z."/>
        </authorList>
    </citation>
    <scope>NUCLEOTIDE SEQUENCE [LARGE SCALE GENOMIC DNA]</scope>
    <source>
        <strain evidence="2 3">J12C1-MA-4</strain>
    </source>
</reference>
<evidence type="ECO:0000313" key="3">
    <source>
        <dbReference type="Proteomes" id="UP000825009"/>
    </source>
</evidence>
<gene>
    <name evidence="2" type="ORF">KYE46_08480</name>
</gene>
<dbReference type="RefSeq" id="WP_219004887.1">
    <property type="nucleotide sequence ID" value="NZ_CP079194.1"/>
</dbReference>